<dbReference type="Gene3D" id="1.25.40.10">
    <property type="entry name" value="Tetratricopeptide repeat domain"/>
    <property type="match status" value="1"/>
</dbReference>
<dbReference type="InterPro" id="IPR011990">
    <property type="entry name" value="TPR-like_helical_dom_sf"/>
</dbReference>
<reference evidence="1" key="1">
    <citation type="submission" date="2023-07" db="EMBL/GenBank/DDBJ databases">
        <title>A chromosome-level genome assembly of Lolium multiflorum.</title>
        <authorList>
            <person name="Chen Y."/>
            <person name="Copetti D."/>
            <person name="Kolliker R."/>
            <person name="Studer B."/>
        </authorList>
    </citation>
    <scope>NUCLEOTIDE SEQUENCE</scope>
    <source>
        <strain evidence="1">02402/16</strain>
        <tissue evidence="1">Leaf</tissue>
    </source>
</reference>
<name>A0AAD8TUN6_LOLMU</name>
<evidence type="ECO:0008006" key="3">
    <source>
        <dbReference type="Google" id="ProtNLM"/>
    </source>
</evidence>
<dbReference type="AlphaFoldDB" id="A0AAD8TUN6"/>
<protein>
    <recommendedName>
        <fullName evidence="3">Pentatricopeptide repeat-containing protein</fullName>
    </recommendedName>
</protein>
<evidence type="ECO:0000313" key="2">
    <source>
        <dbReference type="Proteomes" id="UP001231189"/>
    </source>
</evidence>
<dbReference type="Proteomes" id="UP001231189">
    <property type="component" value="Unassembled WGS sequence"/>
</dbReference>
<proteinExistence type="predicted"/>
<sequence>MPPAPPYAVLAASPRTKNCISSTLRVQIFFLFQPAPLVANLDIVRAQFRGGWAFMLRAHQLYDRMRSRCFLRQPRLHASKFHPSLCVLISLRLCHTTASEDSRDVRVGKVLGVLRSCDADADLGKDLRRFAGEMDEDVVLKVLQKHRSSWQVALSFFNWAAGLPTALLVCRDEQDVCCPVEPVCGAHKVQEAIEMFYKRKEYGFEVDLVGFQILLISLCRYKHVEEAEALFSAEAR</sequence>
<organism evidence="1 2">
    <name type="scientific">Lolium multiflorum</name>
    <name type="common">Italian ryegrass</name>
    <name type="synonym">Lolium perenne subsp. multiflorum</name>
    <dbReference type="NCBI Taxonomy" id="4521"/>
    <lineage>
        <taxon>Eukaryota</taxon>
        <taxon>Viridiplantae</taxon>
        <taxon>Streptophyta</taxon>
        <taxon>Embryophyta</taxon>
        <taxon>Tracheophyta</taxon>
        <taxon>Spermatophyta</taxon>
        <taxon>Magnoliopsida</taxon>
        <taxon>Liliopsida</taxon>
        <taxon>Poales</taxon>
        <taxon>Poaceae</taxon>
        <taxon>BOP clade</taxon>
        <taxon>Pooideae</taxon>
        <taxon>Poodae</taxon>
        <taxon>Poeae</taxon>
        <taxon>Poeae Chloroplast Group 2 (Poeae type)</taxon>
        <taxon>Loliodinae</taxon>
        <taxon>Loliinae</taxon>
        <taxon>Lolium</taxon>
    </lineage>
</organism>
<evidence type="ECO:0000313" key="1">
    <source>
        <dbReference type="EMBL" id="KAK1692549.1"/>
    </source>
</evidence>
<keyword evidence="2" id="KW-1185">Reference proteome</keyword>
<gene>
    <name evidence="1" type="ORF">QYE76_009246</name>
</gene>
<dbReference type="EMBL" id="JAUUTY010000001">
    <property type="protein sequence ID" value="KAK1692549.1"/>
    <property type="molecule type" value="Genomic_DNA"/>
</dbReference>
<comment type="caution">
    <text evidence="1">The sequence shown here is derived from an EMBL/GenBank/DDBJ whole genome shotgun (WGS) entry which is preliminary data.</text>
</comment>
<accession>A0AAD8TUN6</accession>